<name>A0ACC2QJH6_9NEOP</name>
<gene>
    <name evidence="1" type="ORF">PYW08_002579</name>
</gene>
<evidence type="ECO:0000313" key="1">
    <source>
        <dbReference type="EMBL" id="KAJ8718342.1"/>
    </source>
</evidence>
<organism evidence="1 2">
    <name type="scientific">Mythimna loreyi</name>
    <dbReference type="NCBI Taxonomy" id="667449"/>
    <lineage>
        <taxon>Eukaryota</taxon>
        <taxon>Metazoa</taxon>
        <taxon>Ecdysozoa</taxon>
        <taxon>Arthropoda</taxon>
        <taxon>Hexapoda</taxon>
        <taxon>Insecta</taxon>
        <taxon>Pterygota</taxon>
        <taxon>Neoptera</taxon>
        <taxon>Endopterygota</taxon>
        <taxon>Lepidoptera</taxon>
        <taxon>Glossata</taxon>
        <taxon>Ditrysia</taxon>
        <taxon>Noctuoidea</taxon>
        <taxon>Noctuidae</taxon>
        <taxon>Noctuinae</taxon>
        <taxon>Hadenini</taxon>
        <taxon>Mythimna</taxon>
    </lineage>
</organism>
<evidence type="ECO:0000313" key="2">
    <source>
        <dbReference type="Proteomes" id="UP001231649"/>
    </source>
</evidence>
<keyword evidence="2" id="KW-1185">Reference proteome</keyword>
<dbReference type="EMBL" id="CM056789">
    <property type="protein sequence ID" value="KAJ8718342.1"/>
    <property type="molecule type" value="Genomic_DNA"/>
</dbReference>
<accession>A0ACC2QJH6</accession>
<reference evidence="1" key="1">
    <citation type="submission" date="2023-03" db="EMBL/GenBank/DDBJ databases">
        <title>Chromosome-level genomes of two armyworms, Mythimna separata and Mythimna loreyi, provide insights into the biosynthesis and reception of sex pheromones.</title>
        <authorList>
            <person name="Zhao H."/>
        </authorList>
    </citation>
    <scope>NUCLEOTIDE SEQUENCE</scope>
    <source>
        <strain evidence="1">BeijingLab</strain>
    </source>
</reference>
<dbReference type="Proteomes" id="UP001231649">
    <property type="component" value="Chromosome 13"/>
</dbReference>
<comment type="caution">
    <text evidence="1">The sequence shown here is derived from an EMBL/GenBank/DDBJ whole genome shotgun (WGS) entry which is preliminary data.</text>
</comment>
<sequence length="164" mass="18217">MAYNSCKYYTDRTLGWMLNNKIIVLLSLLTFSLFVSTLTLSGQKKRLSSELQECLNRNVTVIPESTTPIPPEPTTETTTTTEITAAPDTTIPEPTTTETTTTTEITAAPDTTIPEPTTTETTTSSDTTITEKTVTPESETTGGNLWNYWSDWKNFSNNRKLLYS</sequence>
<protein>
    <submittedName>
        <fullName evidence="1">Uncharacterized protein</fullName>
    </submittedName>
</protein>
<proteinExistence type="predicted"/>